<evidence type="ECO:0000313" key="7">
    <source>
        <dbReference type="Proteomes" id="UP001329430"/>
    </source>
</evidence>
<evidence type="ECO:0000313" key="6">
    <source>
        <dbReference type="EMBL" id="KAK5643731.1"/>
    </source>
</evidence>
<comment type="subcellular location">
    <subcellularLocation>
        <location evidence="1">Peroxisome</location>
    </subcellularLocation>
</comment>
<dbReference type="AlphaFoldDB" id="A0AAN7ZMS9"/>
<dbReference type="Proteomes" id="UP001329430">
    <property type="component" value="Chromosome 5"/>
</dbReference>
<dbReference type="Pfam" id="PF13193">
    <property type="entry name" value="AMP-binding_C"/>
    <property type="match status" value="1"/>
</dbReference>
<dbReference type="EMBL" id="JAVRBK010000005">
    <property type="protein sequence ID" value="KAK5643731.1"/>
    <property type="molecule type" value="Genomic_DNA"/>
</dbReference>
<keyword evidence="3" id="KW-0576">Peroxisome</keyword>
<feature type="domain" description="AMP-binding enzyme C-terminal" evidence="5">
    <location>
        <begin position="488"/>
        <end position="564"/>
    </location>
</feature>
<dbReference type="Pfam" id="PF00501">
    <property type="entry name" value="AMP-binding"/>
    <property type="match status" value="1"/>
</dbReference>
<proteinExistence type="inferred from homology"/>
<organism evidence="6 7">
    <name type="scientific">Pyrocoelia pectoralis</name>
    <dbReference type="NCBI Taxonomy" id="417401"/>
    <lineage>
        <taxon>Eukaryota</taxon>
        <taxon>Metazoa</taxon>
        <taxon>Ecdysozoa</taxon>
        <taxon>Arthropoda</taxon>
        <taxon>Hexapoda</taxon>
        <taxon>Insecta</taxon>
        <taxon>Pterygota</taxon>
        <taxon>Neoptera</taxon>
        <taxon>Endopterygota</taxon>
        <taxon>Coleoptera</taxon>
        <taxon>Polyphaga</taxon>
        <taxon>Elateriformia</taxon>
        <taxon>Elateroidea</taxon>
        <taxon>Lampyridae</taxon>
        <taxon>Lampyrinae</taxon>
        <taxon>Pyrocoelia</taxon>
    </lineage>
</organism>
<name>A0AAN7ZMS9_9COLE</name>
<dbReference type="GO" id="GO:0046949">
    <property type="term" value="P:fatty-acyl-CoA biosynthetic process"/>
    <property type="evidence" value="ECO:0007669"/>
    <property type="project" value="TreeGrafter"/>
</dbReference>
<evidence type="ECO:0000256" key="3">
    <source>
        <dbReference type="ARBA" id="ARBA00023140"/>
    </source>
</evidence>
<dbReference type="SUPFAM" id="SSF56801">
    <property type="entry name" value="Acetyl-CoA synthetase-like"/>
    <property type="match status" value="1"/>
</dbReference>
<evidence type="ECO:0000259" key="5">
    <source>
        <dbReference type="Pfam" id="PF13193"/>
    </source>
</evidence>
<comment type="similarity">
    <text evidence="2">Belongs to the ATP-dependent AMP-binding enzyme family.</text>
</comment>
<dbReference type="Gene3D" id="3.40.50.12780">
    <property type="entry name" value="N-terminal domain of ligase-like"/>
    <property type="match status" value="1"/>
</dbReference>
<evidence type="ECO:0000256" key="1">
    <source>
        <dbReference type="ARBA" id="ARBA00004275"/>
    </source>
</evidence>
<evidence type="ECO:0008006" key="8">
    <source>
        <dbReference type="Google" id="ProtNLM"/>
    </source>
</evidence>
<dbReference type="GO" id="GO:0004467">
    <property type="term" value="F:long-chain fatty acid-CoA ligase activity"/>
    <property type="evidence" value="ECO:0007669"/>
    <property type="project" value="TreeGrafter"/>
</dbReference>
<dbReference type="PANTHER" id="PTHR24096:SF422">
    <property type="entry name" value="BCDNA.GH02901"/>
    <property type="match status" value="1"/>
</dbReference>
<dbReference type="CDD" id="cd05911">
    <property type="entry name" value="Firefly_Luc_like"/>
    <property type="match status" value="1"/>
</dbReference>
<gene>
    <name evidence="6" type="ORF">RI129_007576</name>
</gene>
<dbReference type="InterPro" id="IPR000873">
    <property type="entry name" value="AMP-dep_synth/lig_dom"/>
</dbReference>
<feature type="domain" description="AMP-dependent synthetase/ligase" evidence="4">
    <location>
        <begin position="58"/>
        <end position="438"/>
    </location>
</feature>
<dbReference type="GO" id="GO:0005777">
    <property type="term" value="C:peroxisome"/>
    <property type="evidence" value="ECO:0007669"/>
    <property type="project" value="UniProtKB-SubCell"/>
</dbReference>
<accession>A0AAN7ZMS9</accession>
<dbReference type="PROSITE" id="PS00455">
    <property type="entry name" value="AMP_BINDING"/>
    <property type="match status" value="1"/>
</dbReference>
<dbReference type="InterPro" id="IPR042099">
    <property type="entry name" value="ANL_N_sf"/>
</dbReference>
<keyword evidence="7" id="KW-1185">Reference proteome</keyword>
<comment type="caution">
    <text evidence="6">The sequence shown here is derived from an EMBL/GenBank/DDBJ whole genome shotgun (WGS) entry which is preliminary data.</text>
</comment>
<reference evidence="6 7" key="1">
    <citation type="journal article" date="2024" name="Insects">
        <title>An Improved Chromosome-Level Genome Assembly of the Firefly Pyrocoelia pectoralis.</title>
        <authorList>
            <person name="Fu X."/>
            <person name="Meyer-Rochow V.B."/>
            <person name="Ballantyne L."/>
            <person name="Zhu X."/>
        </authorList>
    </citation>
    <scope>NUCLEOTIDE SEQUENCE [LARGE SCALE GENOMIC DNA]</scope>
    <source>
        <strain evidence="6">XCY_ONT2</strain>
    </source>
</reference>
<dbReference type="InterPro" id="IPR020845">
    <property type="entry name" value="AMP-binding_CS"/>
</dbReference>
<dbReference type="FunFam" id="3.30.300.30:FF:000007">
    <property type="entry name" value="4-coumarate--CoA ligase 2"/>
    <property type="match status" value="1"/>
</dbReference>
<dbReference type="InterPro" id="IPR045851">
    <property type="entry name" value="AMP-bd_C_sf"/>
</dbReference>
<sequence>MNSFVGRKVTGRLFFVNKQNQKLWFNGKFYGQCYSSILYSQIENVEIPNITIPEYIFKSFEKYPNKIALECIVTGKKYSFKDVRHKSLNISKNFRKILKLRKGDVIAIILPNVPELPVCLLGALQAGLITTTVNPSYTADEIARQLSDSNAKAIITLASTCPTVLAATKLVKKNIPILAVKAKQSDEILRGIINLHEFIEATSEDDGVPEIQAGDVALLPYSSGTTGLPKGVQLTHRNIVANLCQLSADELIHWAFPSETLDNVVPAILPMFHIYGITNVALTHLKSLSKIICVPKFTPEIFINVLEKHKPNVLYIVPSMVSFMSNEPLVKQEFFKPITAIVCGGAPLGKQDEERLLTKALKDIDVLQGFGLTETSPAVCMASATKKKKLGFTGSVGGLLPNTCAKLISTDDDHREICGPNELGEILVKGPQVMKGYLNRIEATNNAFLDGWLRTGDVGYYDDNEMFYITDRFKDLIKVSGFQVAPAELEEVIRGHKDVSEVCVIGIPSERFGEVPRAYVVPKLNSKINVEELKEYVSSMLIDYKHLRGGVALMNTLPRTASGKIARNDLRLQYASKLSET</sequence>
<protein>
    <recommendedName>
        <fullName evidence="8">4-coumarate--CoA ligase</fullName>
    </recommendedName>
</protein>
<evidence type="ECO:0000256" key="2">
    <source>
        <dbReference type="ARBA" id="ARBA00006432"/>
    </source>
</evidence>
<dbReference type="Gene3D" id="3.30.300.30">
    <property type="match status" value="1"/>
</dbReference>
<evidence type="ECO:0000259" key="4">
    <source>
        <dbReference type="Pfam" id="PF00501"/>
    </source>
</evidence>
<dbReference type="InterPro" id="IPR025110">
    <property type="entry name" value="AMP-bd_C"/>
</dbReference>
<dbReference type="PANTHER" id="PTHR24096">
    <property type="entry name" value="LONG-CHAIN-FATTY-ACID--COA LIGASE"/>
    <property type="match status" value="1"/>
</dbReference>